<feature type="chain" id="PRO_5006389408" description="Molecular chaperone Skp" evidence="4">
    <location>
        <begin position="24"/>
        <end position="169"/>
    </location>
</feature>
<name>A0A0Q9ZEZ5_9FLAO</name>
<dbReference type="InterPro" id="IPR024930">
    <property type="entry name" value="Skp_dom_sf"/>
</dbReference>
<dbReference type="Proteomes" id="UP000051643">
    <property type="component" value="Unassembled WGS sequence"/>
</dbReference>
<dbReference type="InterPro" id="IPR005632">
    <property type="entry name" value="Chaperone_Skp"/>
</dbReference>
<evidence type="ECO:0000313" key="6">
    <source>
        <dbReference type="Proteomes" id="UP000051643"/>
    </source>
</evidence>
<organism evidence="5 6">
    <name type="scientific">Salegentibacter mishustinae</name>
    <dbReference type="NCBI Taxonomy" id="270918"/>
    <lineage>
        <taxon>Bacteria</taxon>
        <taxon>Pseudomonadati</taxon>
        <taxon>Bacteroidota</taxon>
        <taxon>Flavobacteriia</taxon>
        <taxon>Flavobacteriales</taxon>
        <taxon>Flavobacteriaceae</taxon>
        <taxon>Salegentibacter</taxon>
    </lineage>
</organism>
<feature type="compositionally biased region" description="Basic and acidic residues" evidence="3">
    <location>
        <begin position="85"/>
        <end position="112"/>
    </location>
</feature>
<dbReference type="GO" id="GO:0051082">
    <property type="term" value="F:unfolded protein binding"/>
    <property type="evidence" value="ECO:0007669"/>
    <property type="project" value="InterPro"/>
</dbReference>
<comment type="similarity">
    <text evidence="1">Belongs to the Skp family.</text>
</comment>
<sequence>MKQFKTLFIALALTLGATTFANAQSKVAHIATQELVETMPAYKDAMSQLEKLEKTYDAEIKDMLTEAQNTMQRYQSEAETVTEEENAKRASELQATERRIQEHSQRARQELQKKENDLIRPVIEKAREAIQKVAREQGFDYVLDSTTGTGVILADGKDLMADVKAELGM</sequence>
<dbReference type="Gene3D" id="3.30.910.20">
    <property type="entry name" value="Skp domain"/>
    <property type="match status" value="1"/>
</dbReference>
<proteinExistence type="inferred from homology"/>
<comment type="caution">
    <text evidence="5">The sequence shown here is derived from an EMBL/GenBank/DDBJ whole genome shotgun (WGS) entry which is preliminary data.</text>
</comment>
<dbReference type="Pfam" id="PF03938">
    <property type="entry name" value="OmpH"/>
    <property type="match status" value="1"/>
</dbReference>
<dbReference type="OrthoDB" id="1524711at2"/>
<gene>
    <name evidence="5" type="ORF">APR42_10795</name>
</gene>
<dbReference type="RefSeq" id="WP_057482903.1">
    <property type="nucleotide sequence ID" value="NZ_BMWR01000005.1"/>
</dbReference>
<protein>
    <recommendedName>
        <fullName evidence="7">Molecular chaperone Skp</fullName>
    </recommendedName>
</protein>
<dbReference type="PANTHER" id="PTHR35089:SF1">
    <property type="entry name" value="CHAPERONE PROTEIN SKP"/>
    <property type="match status" value="1"/>
</dbReference>
<keyword evidence="2 4" id="KW-0732">Signal</keyword>
<dbReference type="STRING" id="270918.APR42_10795"/>
<reference evidence="5" key="1">
    <citation type="submission" date="2015-10" db="EMBL/GenBank/DDBJ databases">
        <title>Draft genome sequence of Salegentibacter mishustinae KCTC 12263.</title>
        <authorList>
            <person name="Lin W."/>
            <person name="Zheng Q."/>
        </authorList>
    </citation>
    <scope>NUCLEOTIDE SEQUENCE [LARGE SCALE GENOMIC DNA]</scope>
    <source>
        <strain evidence="5">KCTC 12263</strain>
    </source>
</reference>
<dbReference type="EMBL" id="LKTP01000035">
    <property type="protein sequence ID" value="KRG27556.1"/>
    <property type="molecule type" value="Genomic_DNA"/>
</dbReference>
<evidence type="ECO:0000313" key="5">
    <source>
        <dbReference type="EMBL" id="KRG27556.1"/>
    </source>
</evidence>
<evidence type="ECO:0000256" key="3">
    <source>
        <dbReference type="SAM" id="MobiDB-lite"/>
    </source>
</evidence>
<dbReference type="PANTHER" id="PTHR35089">
    <property type="entry name" value="CHAPERONE PROTEIN SKP"/>
    <property type="match status" value="1"/>
</dbReference>
<evidence type="ECO:0000256" key="2">
    <source>
        <dbReference type="ARBA" id="ARBA00022729"/>
    </source>
</evidence>
<dbReference type="SUPFAM" id="SSF111384">
    <property type="entry name" value="OmpH-like"/>
    <property type="match status" value="1"/>
</dbReference>
<feature type="region of interest" description="Disordered" evidence="3">
    <location>
        <begin position="76"/>
        <end position="112"/>
    </location>
</feature>
<dbReference type="AlphaFoldDB" id="A0A0Q9ZEZ5"/>
<evidence type="ECO:0008006" key="7">
    <source>
        <dbReference type="Google" id="ProtNLM"/>
    </source>
</evidence>
<dbReference type="GO" id="GO:0005829">
    <property type="term" value="C:cytosol"/>
    <property type="evidence" value="ECO:0007669"/>
    <property type="project" value="TreeGrafter"/>
</dbReference>
<dbReference type="GO" id="GO:0050821">
    <property type="term" value="P:protein stabilization"/>
    <property type="evidence" value="ECO:0007669"/>
    <property type="project" value="TreeGrafter"/>
</dbReference>
<keyword evidence="6" id="KW-1185">Reference proteome</keyword>
<evidence type="ECO:0000256" key="1">
    <source>
        <dbReference type="ARBA" id="ARBA00009091"/>
    </source>
</evidence>
<evidence type="ECO:0000256" key="4">
    <source>
        <dbReference type="SAM" id="SignalP"/>
    </source>
</evidence>
<feature type="signal peptide" evidence="4">
    <location>
        <begin position="1"/>
        <end position="23"/>
    </location>
</feature>
<dbReference type="SMART" id="SM00935">
    <property type="entry name" value="OmpH"/>
    <property type="match status" value="1"/>
</dbReference>
<accession>A0A0Q9ZEZ5</accession>